<sequence length="316" mass="36093">MSSFTSPPPTSTPVFPPHDKDSPSFHFWTFIMRDNDVSAGMRNAGKWDPNGSCKAGLLRPVNKKADPGRPSKEGYEYNHEVEGKDGDKLGCWVYLSDECRRRLREGYTDASNLDEKMEKMKREGKKLKNFADMEPDAAAAGMTYGGRHLPISISEYVYFNTVQNRMPLGLEKGFQITANKVSNDEWTGQVPHLTGQVFKWKRSTPDGVVVSFTVEDWVTWENDLKGIPGVRFFEGKKKTKMIEFPTTHLWVDFDRYEMVWFWGRKAVARKVMEIPWILKKPVDWGIGYGLKRLRRGEGYVEGEEDEGEGGEVEGSK</sequence>
<dbReference type="Proteomes" id="UP001165065">
    <property type="component" value="Unassembled WGS sequence"/>
</dbReference>
<protein>
    <submittedName>
        <fullName evidence="2">Uncharacterized protein</fullName>
    </submittedName>
</protein>
<accession>A0A9W7LEQ9</accession>
<feature type="region of interest" description="Disordered" evidence="1">
    <location>
        <begin position="59"/>
        <end position="79"/>
    </location>
</feature>
<comment type="caution">
    <text evidence="2">The sequence shown here is derived from an EMBL/GenBank/DDBJ whole genome shotgun (WGS) entry which is preliminary data.</text>
</comment>
<gene>
    <name evidence="2" type="ORF">TrCOL_g8834</name>
</gene>
<evidence type="ECO:0000313" key="2">
    <source>
        <dbReference type="EMBL" id="GMI48340.1"/>
    </source>
</evidence>
<reference evidence="3" key="1">
    <citation type="journal article" date="2023" name="Commun. Biol.">
        <title>Genome analysis of Parmales, the sister group of diatoms, reveals the evolutionary specialization of diatoms from phago-mixotrophs to photoautotrophs.</title>
        <authorList>
            <person name="Ban H."/>
            <person name="Sato S."/>
            <person name="Yoshikawa S."/>
            <person name="Yamada K."/>
            <person name="Nakamura Y."/>
            <person name="Ichinomiya M."/>
            <person name="Sato N."/>
            <person name="Blanc-Mathieu R."/>
            <person name="Endo H."/>
            <person name="Kuwata A."/>
            <person name="Ogata H."/>
        </authorList>
    </citation>
    <scope>NUCLEOTIDE SEQUENCE [LARGE SCALE GENOMIC DNA]</scope>
</reference>
<name>A0A9W7LEQ9_9STRA</name>
<dbReference type="EMBL" id="BRYA01000386">
    <property type="protein sequence ID" value="GMI48340.1"/>
    <property type="molecule type" value="Genomic_DNA"/>
</dbReference>
<dbReference type="AlphaFoldDB" id="A0A9W7LEQ9"/>
<evidence type="ECO:0000313" key="3">
    <source>
        <dbReference type="Proteomes" id="UP001165065"/>
    </source>
</evidence>
<organism evidence="2 3">
    <name type="scientific">Triparma columacea</name>
    <dbReference type="NCBI Taxonomy" id="722753"/>
    <lineage>
        <taxon>Eukaryota</taxon>
        <taxon>Sar</taxon>
        <taxon>Stramenopiles</taxon>
        <taxon>Ochrophyta</taxon>
        <taxon>Bolidophyceae</taxon>
        <taxon>Parmales</taxon>
        <taxon>Triparmaceae</taxon>
        <taxon>Triparma</taxon>
    </lineage>
</organism>
<dbReference type="OrthoDB" id="201090at2759"/>
<evidence type="ECO:0000256" key="1">
    <source>
        <dbReference type="SAM" id="MobiDB-lite"/>
    </source>
</evidence>
<feature type="compositionally biased region" description="Basic and acidic residues" evidence="1">
    <location>
        <begin position="63"/>
        <end position="79"/>
    </location>
</feature>
<keyword evidence="3" id="KW-1185">Reference proteome</keyword>
<proteinExistence type="predicted"/>